<feature type="region of interest" description="Disordered" evidence="1">
    <location>
        <begin position="42"/>
        <end position="62"/>
    </location>
</feature>
<evidence type="ECO:0000313" key="2">
    <source>
        <dbReference type="EMBL" id="VUZ39730.1"/>
    </source>
</evidence>
<evidence type="ECO:0000313" key="3">
    <source>
        <dbReference type="Proteomes" id="UP000321570"/>
    </source>
</evidence>
<reference evidence="2 3" key="1">
    <citation type="submission" date="2019-07" db="EMBL/GenBank/DDBJ databases">
        <authorList>
            <person name="Jastrzebski P J."/>
            <person name="Paukszto L."/>
            <person name="Jastrzebski P J."/>
        </authorList>
    </citation>
    <scope>NUCLEOTIDE SEQUENCE [LARGE SCALE GENOMIC DNA]</scope>
    <source>
        <strain evidence="2 3">WMS-il1</strain>
    </source>
</reference>
<evidence type="ECO:0000256" key="1">
    <source>
        <dbReference type="SAM" id="MobiDB-lite"/>
    </source>
</evidence>
<gene>
    <name evidence="2" type="ORF">WMSIL1_LOCUS1088</name>
</gene>
<dbReference type="Proteomes" id="UP000321570">
    <property type="component" value="Unassembled WGS sequence"/>
</dbReference>
<dbReference type="EMBL" id="CABIJS010000022">
    <property type="protein sequence ID" value="VUZ39730.1"/>
    <property type="molecule type" value="Genomic_DNA"/>
</dbReference>
<feature type="compositionally biased region" description="Basic residues" evidence="1">
    <location>
        <begin position="49"/>
        <end position="62"/>
    </location>
</feature>
<organism evidence="2 3">
    <name type="scientific">Hymenolepis diminuta</name>
    <name type="common">Rat tapeworm</name>
    <dbReference type="NCBI Taxonomy" id="6216"/>
    <lineage>
        <taxon>Eukaryota</taxon>
        <taxon>Metazoa</taxon>
        <taxon>Spiralia</taxon>
        <taxon>Lophotrochozoa</taxon>
        <taxon>Platyhelminthes</taxon>
        <taxon>Cestoda</taxon>
        <taxon>Eucestoda</taxon>
        <taxon>Cyclophyllidea</taxon>
        <taxon>Hymenolepididae</taxon>
        <taxon>Hymenolepis</taxon>
    </lineage>
</organism>
<name>A0A564XXM1_HYMDI</name>
<accession>A0A564XXM1</accession>
<keyword evidence="3" id="KW-1185">Reference proteome</keyword>
<dbReference type="AlphaFoldDB" id="A0A564XXM1"/>
<proteinExistence type="predicted"/>
<sequence>MLVVPILFLNSPMFPPSRKIITNVCYFRMAFENLVKRMSNVASPEQSKKMRKSPHFCGKTKA</sequence>
<protein>
    <submittedName>
        <fullName evidence="2">Uncharacterized protein</fullName>
    </submittedName>
</protein>